<dbReference type="HOGENOM" id="CLU_1185428_0_0_1"/>
<feature type="region of interest" description="Disordered" evidence="1">
    <location>
        <begin position="185"/>
        <end position="234"/>
    </location>
</feature>
<dbReference type="InParanoid" id="A0A0C3N7N1"/>
<dbReference type="EMBL" id="KN832035">
    <property type="protein sequence ID" value="KIN97059.1"/>
    <property type="molecule type" value="Genomic_DNA"/>
</dbReference>
<reference evidence="3" key="2">
    <citation type="submission" date="2015-01" db="EMBL/GenBank/DDBJ databases">
        <title>Evolutionary Origins and Diversification of the Mycorrhizal Mutualists.</title>
        <authorList>
            <consortium name="DOE Joint Genome Institute"/>
            <consortium name="Mycorrhizal Genomics Consortium"/>
            <person name="Kohler A."/>
            <person name="Kuo A."/>
            <person name="Nagy L.G."/>
            <person name="Floudas D."/>
            <person name="Copeland A."/>
            <person name="Barry K.W."/>
            <person name="Cichocki N."/>
            <person name="Veneault-Fourrey C."/>
            <person name="LaButti K."/>
            <person name="Lindquist E.A."/>
            <person name="Lipzen A."/>
            <person name="Lundell T."/>
            <person name="Morin E."/>
            <person name="Murat C."/>
            <person name="Riley R."/>
            <person name="Ohm R."/>
            <person name="Sun H."/>
            <person name="Tunlid A."/>
            <person name="Henrissat B."/>
            <person name="Grigoriev I.V."/>
            <person name="Hibbett D.S."/>
            <person name="Martin F."/>
        </authorList>
    </citation>
    <scope>NUCLEOTIDE SEQUENCE [LARGE SCALE GENOMIC DNA]</scope>
    <source>
        <strain evidence="3">Marx 270</strain>
    </source>
</reference>
<dbReference type="Proteomes" id="UP000054217">
    <property type="component" value="Unassembled WGS sequence"/>
</dbReference>
<protein>
    <submittedName>
        <fullName evidence="2">Uncharacterized protein</fullName>
    </submittedName>
</protein>
<feature type="region of interest" description="Disordered" evidence="1">
    <location>
        <begin position="42"/>
        <end position="64"/>
    </location>
</feature>
<dbReference type="AlphaFoldDB" id="A0A0C3N7N1"/>
<evidence type="ECO:0000313" key="2">
    <source>
        <dbReference type="EMBL" id="KIN97059.1"/>
    </source>
</evidence>
<accession>A0A0C3N7N1</accession>
<feature type="region of interest" description="Disordered" evidence="1">
    <location>
        <begin position="74"/>
        <end position="93"/>
    </location>
</feature>
<reference evidence="2 3" key="1">
    <citation type="submission" date="2014-04" db="EMBL/GenBank/DDBJ databases">
        <authorList>
            <consortium name="DOE Joint Genome Institute"/>
            <person name="Kuo A."/>
            <person name="Kohler A."/>
            <person name="Costa M.D."/>
            <person name="Nagy L.G."/>
            <person name="Floudas D."/>
            <person name="Copeland A."/>
            <person name="Barry K.W."/>
            <person name="Cichocki N."/>
            <person name="Veneault-Fourrey C."/>
            <person name="LaButti K."/>
            <person name="Lindquist E.A."/>
            <person name="Lipzen A."/>
            <person name="Lundell T."/>
            <person name="Morin E."/>
            <person name="Murat C."/>
            <person name="Sun H."/>
            <person name="Tunlid A."/>
            <person name="Henrissat B."/>
            <person name="Grigoriev I.V."/>
            <person name="Hibbett D.S."/>
            <person name="Martin F."/>
            <person name="Nordberg H.P."/>
            <person name="Cantor M.N."/>
            <person name="Hua S.X."/>
        </authorList>
    </citation>
    <scope>NUCLEOTIDE SEQUENCE [LARGE SCALE GENOMIC DNA]</scope>
    <source>
        <strain evidence="2 3">Marx 270</strain>
    </source>
</reference>
<gene>
    <name evidence="2" type="ORF">M404DRAFT_32651</name>
</gene>
<organism evidence="2 3">
    <name type="scientific">Pisolithus tinctorius Marx 270</name>
    <dbReference type="NCBI Taxonomy" id="870435"/>
    <lineage>
        <taxon>Eukaryota</taxon>
        <taxon>Fungi</taxon>
        <taxon>Dikarya</taxon>
        <taxon>Basidiomycota</taxon>
        <taxon>Agaricomycotina</taxon>
        <taxon>Agaricomycetes</taxon>
        <taxon>Agaricomycetidae</taxon>
        <taxon>Boletales</taxon>
        <taxon>Sclerodermatineae</taxon>
        <taxon>Pisolithaceae</taxon>
        <taxon>Pisolithus</taxon>
    </lineage>
</organism>
<feature type="compositionally biased region" description="Basic and acidic residues" evidence="1">
    <location>
        <begin position="197"/>
        <end position="210"/>
    </location>
</feature>
<name>A0A0C3N7N1_PISTI</name>
<feature type="region of interest" description="Disordered" evidence="1">
    <location>
        <begin position="1"/>
        <end position="20"/>
    </location>
</feature>
<evidence type="ECO:0000256" key="1">
    <source>
        <dbReference type="SAM" id="MobiDB-lite"/>
    </source>
</evidence>
<keyword evidence="3" id="KW-1185">Reference proteome</keyword>
<evidence type="ECO:0000313" key="3">
    <source>
        <dbReference type="Proteomes" id="UP000054217"/>
    </source>
</evidence>
<proteinExistence type="predicted"/>
<sequence>MGQSHHGLVQPETTSEEEQRRVIDDIWIVAGEDDDLLSARMVYQSGRETETQNEQDTESQDLGHAQAWASKEGFSFPSANRRPIDESNDIFSDSNIMKRKKAKHAAMRPPPLVNELALMHQDRWEYGVSDLYRDGEGDTGGTVGADDTEHVRHVFVHFRLTKPEVAVSSPPAGLGLPYYTLKRSGSTPTLAGGSETGELHGVDGEERIDAELGSQISTFNPPLHRPINRPSRRG</sequence>